<accession>A0AAW1HGQ6</accession>
<dbReference type="EMBL" id="JBDFQZ010000011">
    <property type="protein sequence ID" value="KAK9675530.1"/>
    <property type="molecule type" value="Genomic_DNA"/>
</dbReference>
<keyword evidence="1" id="KW-0732">Signal</keyword>
<evidence type="ECO:0000313" key="3">
    <source>
        <dbReference type="Proteomes" id="UP001443914"/>
    </source>
</evidence>
<dbReference type="Proteomes" id="UP001443914">
    <property type="component" value="Unassembled WGS sequence"/>
</dbReference>
<name>A0AAW1HGQ6_SAPOF</name>
<feature type="signal peptide" evidence="1">
    <location>
        <begin position="1"/>
        <end position="17"/>
    </location>
</feature>
<proteinExistence type="predicted"/>
<feature type="chain" id="PRO_5043710440" description="RNase H type-1 domain-containing protein" evidence="1">
    <location>
        <begin position="18"/>
        <end position="81"/>
    </location>
</feature>
<gene>
    <name evidence="2" type="ORF">RND81_11G013100</name>
</gene>
<reference evidence="2" key="1">
    <citation type="submission" date="2024-03" db="EMBL/GenBank/DDBJ databases">
        <title>WGS assembly of Saponaria officinalis var. Norfolk2.</title>
        <authorList>
            <person name="Jenkins J."/>
            <person name="Shu S."/>
            <person name="Grimwood J."/>
            <person name="Barry K."/>
            <person name="Goodstein D."/>
            <person name="Schmutz J."/>
            <person name="Leebens-Mack J."/>
            <person name="Osbourn A."/>
        </authorList>
    </citation>
    <scope>NUCLEOTIDE SEQUENCE [LARGE SCALE GENOMIC DNA]</scope>
    <source>
        <strain evidence="2">JIC</strain>
    </source>
</reference>
<organism evidence="2 3">
    <name type="scientific">Saponaria officinalis</name>
    <name type="common">Common soapwort</name>
    <name type="synonym">Lychnis saponaria</name>
    <dbReference type="NCBI Taxonomy" id="3572"/>
    <lineage>
        <taxon>Eukaryota</taxon>
        <taxon>Viridiplantae</taxon>
        <taxon>Streptophyta</taxon>
        <taxon>Embryophyta</taxon>
        <taxon>Tracheophyta</taxon>
        <taxon>Spermatophyta</taxon>
        <taxon>Magnoliopsida</taxon>
        <taxon>eudicotyledons</taxon>
        <taxon>Gunneridae</taxon>
        <taxon>Pentapetalae</taxon>
        <taxon>Caryophyllales</taxon>
        <taxon>Caryophyllaceae</taxon>
        <taxon>Caryophylleae</taxon>
        <taxon>Saponaria</taxon>
    </lineage>
</organism>
<keyword evidence="3" id="KW-1185">Reference proteome</keyword>
<sequence length="81" mass="9233">MRLGLLMIGRLWDWVLFDGGRMVDGVSYRIRAESTLQAEAIGLRDALIWGRDRRVLHLPIHSDCAQLINQASFQSPTDHCI</sequence>
<evidence type="ECO:0000313" key="2">
    <source>
        <dbReference type="EMBL" id="KAK9675530.1"/>
    </source>
</evidence>
<dbReference type="AlphaFoldDB" id="A0AAW1HGQ6"/>
<evidence type="ECO:0008006" key="4">
    <source>
        <dbReference type="Google" id="ProtNLM"/>
    </source>
</evidence>
<comment type="caution">
    <text evidence="2">The sequence shown here is derived from an EMBL/GenBank/DDBJ whole genome shotgun (WGS) entry which is preliminary data.</text>
</comment>
<evidence type="ECO:0000256" key="1">
    <source>
        <dbReference type="SAM" id="SignalP"/>
    </source>
</evidence>
<protein>
    <recommendedName>
        <fullName evidence="4">RNase H type-1 domain-containing protein</fullName>
    </recommendedName>
</protein>